<accession>A0A024UD57</accession>
<feature type="domain" description="Myb-like" evidence="6">
    <location>
        <begin position="120"/>
        <end position="172"/>
    </location>
</feature>
<dbReference type="EMBL" id="KI913958">
    <property type="protein sequence ID" value="ETW04199.1"/>
    <property type="molecule type" value="Genomic_DNA"/>
</dbReference>
<dbReference type="SMART" id="SM00717">
    <property type="entry name" value="SANT"/>
    <property type="match status" value="4"/>
</dbReference>
<dbReference type="VEuPathDB" id="FungiDB:H310_04543"/>
<keyword evidence="2" id="KW-0805">Transcription regulation</keyword>
<keyword evidence="3" id="KW-0238">DNA-binding</keyword>
<feature type="domain" description="HTH myb-type" evidence="7">
    <location>
        <begin position="61"/>
        <end position="115"/>
    </location>
</feature>
<dbReference type="InterPro" id="IPR001005">
    <property type="entry name" value="SANT/Myb"/>
</dbReference>
<evidence type="ECO:0000259" key="6">
    <source>
        <dbReference type="PROSITE" id="PS50090"/>
    </source>
</evidence>
<dbReference type="AlphaFoldDB" id="A0A024UD57"/>
<name>A0A024UD57_9STRA</name>
<dbReference type="CDD" id="cd00167">
    <property type="entry name" value="SANT"/>
    <property type="match status" value="4"/>
</dbReference>
<evidence type="ECO:0000256" key="2">
    <source>
        <dbReference type="ARBA" id="ARBA00023015"/>
    </source>
</evidence>
<feature type="domain" description="HTH myb-type" evidence="7">
    <location>
        <begin position="1"/>
        <end position="59"/>
    </location>
</feature>
<feature type="domain" description="Myb-like" evidence="6">
    <location>
        <begin position="56"/>
        <end position="111"/>
    </location>
</feature>
<dbReference type="PANTHER" id="PTHR46621:SF1">
    <property type="entry name" value="SNRNA-ACTIVATING PROTEIN COMPLEX SUBUNIT 4"/>
    <property type="match status" value="1"/>
</dbReference>
<dbReference type="eggNOG" id="KOG0048">
    <property type="taxonomic scope" value="Eukaryota"/>
</dbReference>
<dbReference type="GO" id="GO:0001006">
    <property type="term" value="F:RNA polymerase III type 3 promoter sequence-specific DNA binding"/>
    <property type="evidence" value="ECO:0007669"/>
    <property type="project" value="TreeGrafter"/>
</dbReference>
<dbReference type="PROSITE" id="PS51294">
    <property type="entry name" value="HTH_MYB"/>
    <property type="match status" value="3"/>
</dbReference>
<keyword evidence="5" id="KW-0539">Nucleus</keyword>
<dbReference type="GO" id="GO:0042796">
    <property type="term" value="P:snRNA transcription by RNA polymerase III"/>
    <property type="evidence" value="ECO:0007669"/>
    <property type="project" value="TreeGrafter"/>
</dbReference>
<dbReference type="PANTHER" id="PTHR46621">
    <property type="entry name" value="SNRNA-ACTIVATING PROTEIN COMPLEX SUBUNIT 4"/>
    <property type="match status" value="1"/>
</dbReference>
<reference evidence="8" key="1">
    <citation type="submission" date="2013-12" db="EMBL/GenBank/DDBJ databases">
        <title>The Genome Sequence of Aphanomyces invadans NJM9701.</title>
        <authorList>
            <consortium name="The Broad Institute Genomics Platform"/>
            <person name="Russ C."/>
            <person name="Tyler B."/>
            <person name="van West P."/>
            <person name="Dieguez-Uribeondo J."/>
            <person name="Young S.K."/>
            <person name="Zeng Q."/>
            <person name="Gargeya S."/>
            <person name="Fitzgerald M."/>
            <person name="Abouelleil A."/>
            <person name="Alvarado L."/>
            <person name="Chapman S.B."/>
            <person name="Gainer-Dewar J."/>
            <person name="Goldberg J."/>
            <person name="Griggs A."/>
            <person name="Gujja S."/>
            <person name="Hansen M."/>
            <person name="Howarth C."/>
            <person name="Imamovic A."/>
            <person name="Ireland A."/>
            <person name="Larimer J."/>
            <person name="McCowan C."/>
            <person name="Murphy C."/>
            <person name="Pearson M."/>
            <person name="Poon T.W."/>
            <person name="Priest M."/>
            <person name="Roberts A."/>
            <person name="Saif S."/>
            <person name="Shea T."/>
            <person name="Sykes S."/>
            <person name="Wortman J."/>
            <person name="Nusbaum C."/>
            <person name="Birren B."/>
        </authorList>
    </citation>
    <scope>NUCLEOTIDE SEQUENCE [LARGE SCALE GENOMIC DNA]</scope>
    <source>
        <strain evidence="8">NJM9701</strain>
    </source>
</reference>
<feature type="domain" description="HTH myb-type" evidence="7">
    <location>
        <begin position="173"/>
        <end position="229"/>
    </location>
</feature>
<dbReference type="GO" id="GO:0042795">
    <property type="term" value="P:snRNA transcription by RNA polymerase II"/>
    <property type="evidence" value="ECO:0007669"/>
    <property type="project" value="TreeGrafter"/>
</dbReference>
<evidence type="ECO:0000256" key="1">
    <source>
        <dbReference type="ARBA" id="ARBA00022737"/>
    </source>
</evidence>
<keyword evidence="1" id="KW-0677">Repeat</keyword>
<proteinExistence type="predicted"/>
<dbReference type="RefSeq" id="XP_008867155.1">
    <property type="nucleotide sequence ID" value="XM_008868933.1"/>
</dbReference>
<dbReference type="GeneID" id="20081593"/>
<gene>
    <name evidence="8" type="ORF">H310_04543</name>
</gene>
<dbReference type="Pfam" id="PF13921">
    <property type="entry name" value="Myb_DNA-bind_6"/>
    <property type="match status" value="3"/>
</dbReference>
<feature type="domain" description="Myb-like" evidence="6">
    <location>
        <begin position="180"/>
        <end position="225"/>
    </location>
</feature>
<evidence type="ECO:0000256" key="4">
    <source>
        <dbReference type="ARBA" id="ARBA00023163"/>
    </source>
</evidence>
<keyword evidence="4" id="KW-0804">Transcription</keyword>
<dbReference type="OrthoDB" id="2143914at2759"/>
<dbReference type="GO" id="GO:0000978">
    <property type="term" value="F:RNA polymerase II cis-regulatory region sequence-specific DNA binding"/>
    <property type="evidence" value="ECO:0007669"/>
    <property type="project" value="TreeGrafter"/>
</dbReference>
<feature type="domain" description="Myb-like" evidence="6">
    <location>
        <begin position="226"/>
        <end position="269"/>
    </location>
</feature>
<evidence type="ECO:0000256" key="3">
    <source>
        <dbReference type="ARBA" id="ARBA00023125"/>
    </source>
</evidence>
<dbReference type="PROSITE" id="PS50090">
    <property type="entry name" value="MYB_LIKE"/>
    <property type="match status" value="5"/>
</dbReference>
<evidence type="ECO:0000256" key="5">
    <source>
        <dbReference type="ARBA" id="ARBA00023242"/>
    </source>
</evidence>
<evidence type="ECO:0000313" key="8">
    <source>
        <dbReference type="EMBL" id="ETW04199.1"/>
    </source>
</evidence>
<dbReference type="Gene3D" id="1.10.10.60">
    <property type="entry name" value="Homeodomain-like"/>
    <property type="match status" value="5"/>
</dbReference>
<dbReference type="FunFam" id="1.10.10.60:FF:000010">
    <property type="entry name" value="Transcriptional activator Myb isoform A"/>
    <property type="match status" value="1"/>
</dbReference>
<dbReference type="STRING" id="157072.A0A024UD57"/>
<dbReference type="InterPro" id="IPR017930">
    <property type="entry name" value="Myb_dom"/>
</dbReference>
<organism evidence="8">
    <name type="scientific">Aphanomyces invadans</name>
    <dbReference type="NCBI Taxonomy" id="157072"/>
    <lineage>
        <taxon>Eukaryota</taxon>
        <taxon>Sar</taxon>
        <taxon>Stramenopiles</taxon>
        <taxon>Oomycota</taxon>
        <taxon>Saprolegniomycetes</taxon>
        <taxon>Saprolegniales</taxon>
        <taxon>Verrucalvaceae</taxon>
        <taxon>Aphanomyces</taxon>
    </lineage>
</organism>
<evidence type="ECO:0000259" key="7">
    <source>
        <dbReference type="PROSITE" id="PS51294"/>
    </source>
</evidence>
<dbReference type="InterPro" id="IPR009057">
    <property type="entry name" value="Homeodomain-like_sf"/>
</dbReference>
<dbReference type="GO" id="GO:0019185">
    <property type="term" value="C:snRNA-activating protein complex"/>
    <property type="evidence" value="ECO:0007669"/>
    <property type="project" value="TreeGrafter"/>
</dbReference>
<feature type="domain" description="Myb-like" evidence="6">
    <location>
        <begin position="5"/>
        <end position="55"/>
    </location>
</feature>
<protein>
    <submittedName>
        <fullName evidence="8">Uncharacterized protein</fullName>
    </submittedName>
</protein>
<dbReference type="SUPFAM" id="SSF46689">
    <property type="entry name" value="Homeodomain-like"/>
    <property type="match status" value="3"/>
</dbReference>
<dbReference type="InterPro" id="IPR051575">
    <property type="entry name" value="Myb-like_DNA-bd"/>
</dbReference>
<sequence>MGMGWTWDEDELLRRLVKELGEKQWSVVSQRMTLESSAGHSRNRKQCRERYMNHLHPSLSRKTWTAAENITLRKAYERYHTKDDMTPWAKIASELPGRSAVQVKTQWRRLLRQQMQPFMPASSQPSPWTRDDDKKLMELCLSTRTQPSWLWIASHFPARTDLQCRQHWTHVLDPALKKGKGSWTAEDDTLLGTLVERLGPCWTQIAQHFEGRIGKQCRERFQNHVDPSLNHAPWTSDEDKILLDAQQSQQHRNKWTWLASQLPGSGVSRQSVDRPT</sequence>